<proteinExistence type="predicted"/>
<dbReference type="Pfam" id="PF00326">
    <property type="entry name" value="Peptidase_S9"/>
    <property type="match status" value="1"/>
</dbReference>
<evidence type="ECO:0000256" key="4">
    <source>
        <dbReference type="SAM" id="MobiDB-lite"/>
    </source>
</evidence>
<evidence type="ECO:0000313" key="7">
    <source>
        <dbReference type="Proteomes" id="UP001596122"/>
    </source>
</evidence>
<dbReference type="Gene3D" id="2.120.10.30">
    <property type="entry name" value="TolB, C-terminal domain"/>
    <property type="match status" value="2"/>
</dbReference>
<dbReference type="RefSeq" id="WP_377002656.1">
    <property type="nucleotide sequence ID" value="NZ_JBBEOG010000004.1"/>
</dbReference>
<dbReference type="InterPro" id="IPR029058">
    <property type="entry name" value="AB_hydrolase_fold"/>
</dbReference>
<reference evidence="7" key="1">
    <citation type="journal article" date="2019" name="Int. J. Syst. Evol. Microbiol.">
        <title>The Global Catalogue of Microorganisms (GCM) 10K type strain sequencing project: providing services to taxonomists for standard genome sequencing and annotation.</title>
        <authorList>
            <consortium name="The Broad Institute Genomics Platform"/>
            <consortium name="The Broad Institute Genome Sequencing Center for Infectious Disease"/>
            <person name="Wu L."/>
            <person name="Ma J."/>
        </authorList>
    </citation>
    <scope>NUCLEOTIDE SEQUENCE [LARGE SCALE GENOMIC DNA]</scope>
    <source>
        <strain evidence="7">CCUG 43114</strain>
    </source>
</reference>
<feature type="compositionally biased region" description="Polar residues" evidence="4">
    <location>
        <begin position="1"/>
        <end position="11"/>
    </location>
</feature>
<dbReference type="PANTHER" id="PTHR42776">
    <property type="entry name" value="SERINE PEPTIDASE S9 FAMILY MEMBER"/>
    <property type="match status" value="1"/>
</dbReference>
<evidence type="ECO:0000313" key="6">
    <source>
        <dbReference type="EMBL" id="MFC5381377.1"/>
    </source>
</evidence>
<evidence type="ECO:0000256" key="3">
    <source>
        <dbReference type="ARBA" id="ARBA00022825"/>
    </source>
</evidence>
<accession>A0ABW0GNS6</accession>
<dbReference type="PANTHER" id="PTHR42776:SF13">
    <property type="entry name" value="DIPEPTIDYL-PEPTIDASE 5"/>
    <property type="match status" value="1"/>
</dbReference>
<evidence type="ECO:0000259" key="5">
    <source>
        <dbReference type="Pfam" id="PF00326"/>
    </source>
</evidence>
<keyword evidence="3" id="KW-0645">Protease</keyword>
<feature type="domain" description="Peptidase S9 prolyl oligopeptidase catalytic" evidence="5">
    <location>
        <begin position="487"/>
        <end position="693"/>
    </location>
</feature>
<organism evidence="6 7">
    <name type="scientific">Aquipuribacter nitratireducens</name>
    <dbReference type="NCBI Taxonomy" id="650104"/>
    <lineage>
        <taxon>Bacteria</taxon>
        <taxon>Bacillati</taxon>
        <taxon>Actinomycetota</taxon>
        <taxon>Actinomycetes</taxon>
        <taxon>Micrococcales</taxon>
        <taxon>Intrasporangiaceae</taxon>
        <taxon>Aquipuribacter</taxon>
    </lineage>
</organism>
<dbReference type="EMBL" id="JBHSLD010000009">
    <property type="protein sequence ID" value="MFC5381377.1"/>
    <property type="molecule type" value="Genomic_DNA"/>
</dbReference>
<sequence>MTDLTTDTSDIPDTAREADAATSPFADLDAYQALPRLGGLALSPDGTRLVTGLQTLNPEANRFVTALWEVDPSGRRPARRLTRSAKGESLATFTPDGTLLFTSARPDPDAPGDDDGPAALWALPPGPGEARVVAARPGGIGVACVARDSGDVVVTSATLPGADDTAASDEERRKARKDGKVTAILHEAFPVRYWDGDLGPDAPRLLVGRLGDDDDADLELRQVVGHVRHGLRHAVVDVTADGRTAVTTWDTIEGRAVSRFSLVSIDLATGARRTLLSDPDLEFEQPRISPDGSTVALQVYRRSTPDDPGDYRLAVAPLGRPGEVDNGSEHVTYREVAPGWDRWSGRPVWTPDGRALLVTADSDGRAPVFRVDVASGAVTQLTGDDAAYSDVVVSADGRHVYALRSAVGAPPAPVRLDPETPHQTPVHLRGPVPAPVVPGRLEEVTATGEDGTPLRAWLCLPDGADEERPAPLLLWIHGGPLGSWNAWSWRWNPWLAVARGYAVLLPDPALSTGYGIEFIRRGWGAWGDAPYSDLLALTDAAEARGDVDETRTAAMGGSFGGYMANWVGGHTDRFRAIVTHASLYALDQFAATTDAAHYWEREMSPEMTAHHSPHHHVDRWVTPTLVVHGDKDYRVPIGEALRLWWDLASKDTDEHGVMPHKFLYFPDENHWILTPNHSTLWYETVFAFLAHHVLGQEWRTPELLR</sequence>
<evidence type="ECO:0000256" key="1">
    <source>
        <dbReference type="ARBA" id="ARBA00022729"/>
    </source>
</evidence>
<dbReference type="SUPFAM" id="SSF82171">
    <property type="entry name" value="DPP6 N-terminal domain-like"/>
    <property type="match status" value="1"/>
</dbReference>
<dbReference type="Proteomes" id="UP001596122">
    <property type="component" value="Unassembled WGS sequence"/>
</dbReference>
<protein>
    <submittedName>
        <fullName evidence="6">Prolyl oligopeptidase family serine peptidase</fullName>
    </submittedName>
</protein>
<keyword evidence="3" id="KW-0720">Serine protease</keyword>
<evidence type="ECO:0000256" key="2">
    <source>
        <dbReference type="ARBA" id="ARBA00022801"/>
    </source>
</evidence>
<gene>
    <name evidence="6" type="ORF">ACFPJ6_11285</name>
</gene>
<dbReference type="InterPro" id="IPR011659">
    <property type="entry name" value="WD40"/>
</dbReference>
<dbReference type="InterPro" id="IPR011042">
    <property type="entry name" value="6-blade_b-propeller_TolB-like"/>
</dbReference>
<keyword evidence="1" id="KW-0732">Signal</keyword>
<name>A0ABW0GNS6_9MICO</name>
<dbReference type="SUPFAM" id="SSF53474">
    <property type="entry name" value="alpha/beta-Hydrolases"/>
    <property type="match status" value="1"/>
</dbReference>
<feature type="region of interest" description="Disordered" evidence="4">
    <location>
        <begin position="1"/>
        <end position="24"/>
    </location>
</feature>
<comment type="caution">
    <text evidence="6">The sequence shown here is derived from an EMBL/GenBank/DDBJ whole genome shotgun (WGS) entry which is preliminary data.</text>
</comment>
<keyword evidence="2" id="KW-0378">Hydrolase</keyword>
<keyword evidence="7" id="KW-1185">Reference proteome</keyword>
<dbReference type="Gene3D" id="3.40.50.1820">
    <property type="entry name" value="alpha/beta hydrolase"/>
    <property type="match status" value="1"/>
</dbReference>
<dbReference type="InterPro" id="IPR001375">
    <property type="entry name" value="Peptidase_S9_cat"/>
</dbReference>
<dbReference type="Pfam" id="PF07676">
    <property type="entry name" value="PD40"/>
    <property type="match status" value="1"/>
</dbReference>